<evidence type="ECO:0000259" key="1">
    <source>
        <dbReference type="Pfam" id="PF13966"/>
    </source>
</evidence>
<dbReference type="Pfam" id="PF13966">
    <property type="entry name" value="zf-RVT"/>
    <property type="match status" value="1"/>
</dbReference>
<evidence type="ECO:0000313" key="2">
    <source>
        <dbReference type="EMBL" id="KAL0449461.1"/>
    </source>
</evidence>
<sequence length="191" mass="21414">MIQSVLQAIPTYSMSCFKLPDTFLKEVEGKTEGGLGIRRLKEFNVALLCKQAWRITTTSNSLMHRMFKARYFSGILFAQAMGHGNVSRPATFQLVVPPRTLEGDVAVELLWILEEGGMRSWFGQNSTPWTSSGSFGNLRRRVEVDGMCPVCGLEEEGMEHILFDCTFARLVWALSDLPWGCAIRTGLEAEE</sequence>
<feature type="domain" description="Reverse transcriptase zinc-binding" evidence="1">
    <location>
        <begin position="139"/>
        <end position="172"/>
    </location>
</feature>
<gene>
    <name evidence="2" type="ORF">Slati_1502500</name>
</gene>
<dbReference type="InterPro" id="IPR026960">
    <property type="entry name" value="RVT-Znf"/>
</dbReference>
<accession>A0AAW2X969</accession>
<reference evidence="2" key="1">
    <citation type="submission" date="2020-06" db="EMBL/GenBank/DDBJ databases">
        <authorList>
            <person name="Li T."/>
            <person name="Hu X."/>
            <person name="Zhang T."/>
            <person name="Song X."/>
            <person name="Zhang H."/>
            <person name="Dai N."/>
            <person name="Sheng W."/>
            <person name="Hou X."/>
            <person name="Wei L."/>
        </authorList>
    </citation>
    <scope>NUCLEOTIDE SEQUENCE</scope>
    <source>
        <strain evidence="2">KEN1</strain>
        <tissue evidence="2">Leaf</tissue>
    </source>
</reference>
<protein>
    <recommendedName>
        <fullName evidence="1">Reverse transcriptase zinc-binding domain-containing protein</fullName>
    </recommendedName>
</protein>
<reference evidence="2" key="2">
    <citation type="journal article" date="2024" name="Plant">
        <title>Genomic evolution and insights into agronomic trait innovations of Sesamum species.</title>
        <authorList>
            <person name="Miao H."/>
            <person name="Wang L."/>
            <person name="Qu L."/>
            <person name="Liu H."/>
            <person name="Sun Y."/>
            <person name="Le M."/>
            <person name="Wang Q."/>
            <person name="Wei S."/>
            <person name="Zheng Y."/>
            <person name="Lin W."/>
            <person name="Duan Y."/>
            <person name="Cao H."/>
            <person name="Xiong S."/>
            <person name="Wang X."/>
            <person name="Wei L."/>
            <person name="Li C."/>
            <person name="Ma Q."/>
            <person name="Ju M."/>
            <person name="Zhao R."/>
            <person name="Li G."/>
            <person name="Mu C."/>
            <person name="Tian Q."/>
            <person name="Mei H."/>
            <person name="Zhang T."/>
            <person name="Gao T."/>
            <person name="Zhang H."/>
        </authorList>
    </citation>
    <scope>NUCLEOTIDE SEQUENCE</scope>
    <source>
        <strain evidence="2">KEN1</strain>
    </source>
</reference>
<organism evidence="2">
    <name type="scientific">Sesamum latifolium</name>
    <dbReference type="NCBI Taxonomy" id="2727402"/>
    <lineage>
        <taxon>Eukaryota</taxon>
        <taxon>Viridiplantae</taxon>
        <taxon>Streptophyta</taxon>
        <taxon>Embryophyta</taxon>
        <taxon>Tracheophyta</taxon>
        <taxon>Spermatophyta</taxon>
        <taxon>Magnoliopsida</taxon>
        <taxon>eudicotyledons</taxon>
        <taxon>Gunneridae</taxon>
        <taxon>Pentapetalae</taxon>
        <taxon>asterids</taxon>
        <taxon>lamiids</taxon>
        <taxon>Lamiales</taxon>
        <taxon>Pedaliaceae</taxon>
        <taxon>Sesamum</taxon>
    </lineage>
</organism>
<comment type="caution">
    <text evidence="2">The sequence shown here is derived from an EMBL/GenBank/DDBJ whole genome shotgun (WGS) entry which is preliminary data.</text>
</comment>
<proteinExistence type="predicted"/>
<dbReference type="AlphaFoldDB" id="A0AAW2X969"/>
<name>A0AAW2X969_9LAMI</name>
<dbReference type="EMBL" id="JACGWN010000005">
    <property type="protein sequence ID" value="KAL0449461.1"/>
    <property type="molecule type" value="Genomic_DNA"/>
</dbReference>
<dbReference type="PANTHER" id="PTHR33116:SF86">
    <property type="entry name" value="REVERSE TRANSCRIPTASE DOMAIN-CONTAINING PROTEIN"/>
    <property type="match status" value="1"/>
</dbReference>
<dbReference type="PANTHER" id="PTHR33116">
    <property type="entry name" value="REVERSE TRANSCRIPTASE ZINC-BINDING DOMAIN-CONTAINING PROTEIN-RELATED-RELATED"/>
    <property type="match status" value="1"/>
</dbReference>